<name>A0A6A6JTX5_WESOR</name>
<dbReference type="RefSeq" id="XP_033657618.1">
    <property type="nucleotide sequence ID" value="XM_033792967.1"/>
</dbReference>
<dbReference type="GeneID" id="54546142"/>
<evidence type="ECO:0000256" key="1">
    <source>
        <dbReference type="SAM" id="MobiDB-lite"/>
    </source>
</evidence>
<dbReference type="OrthoDB" id="3210378at2759"/>
<keyword evidence="3" id="KW-1185">Reference proteome</keyword>
<dbReference type="AlphaFoldDB" id="A0A6A6JTX5"/>
<proteinExistence type="predicted"/>
<gene>
    <name evidence="2" type="ORF">EI97DRAFT_110228</name>
</gene>
<feature type="compositionally biased region" description="Basic residues" evidence="1">
    <location>
        <begin position="53"/>
        <end position="63"/>
    </location>
</feature>
<feature type="region of interest" description="Disordered" evidence="1">
    <location>
        <begin position="37"/>
        <end position="63"/>
    </location>
</feature>
<organism evidence="2 3">
    <name type="scientific">Westerdykella ornata</name>
    <dbReference type="NCBI Taxonomy" id="318751"/>
    <lineage>
        <taxon>Eukaryota</taxon>
        <taxon>Fungi</taxon>
        <taxon>Dikarya</taxon>
        <taxon>Ascomycota</taxon>
        <taxon>Pezizomycotina</taxon>
        <taxon>Dothideomycetes</taxon>
        <taxon>Pleosporomycetidae</taxon>
        <taxon>Pleosporales</taxon>
        <taxon>Sporormiaceae</taxon>
        <taxon>Westerdykella</taxon>
    </lineage>
</organism>
<reference evidence="2" key="1">
    <citation type="journal article" date="2020" name="Stud. Mycol.">
        <title>101 Dothideomycetes genomes: a test case for predicting lifestyles and emergence of pathogens.</title>
        <authorList>
            <person name="Haridas S."/>
            <person name="Albert R."/>
            <person name="Binder M."/>
            <person name="Bloem J."/>
            <person name="Labutti K."/>
            <person name="Salamov A."/>
            <person name="Andreopoulos B."/>
            <person name="Baker S."/>
            <person name="Barry K."/>
            <person name="Bills G."/>
            <person name="Bluhm B."/>
            <person name="Cannon C."/>
            <person name="Castanera R."/>
            <person name="Culley D."/>
            <person name="Daum C."/>
            <person name="Ezra D."/>
            <person name="Gonzalez J."/>
            <person name="Henrissat B."/>
            <person name="Kuo A."/>
            <person name="Liang C."/>
            <person name="Lipzen A."/>
            <person name="Lutzoni F."/>
            <person name="Magnuson J."/>
            <person name="Mondo S."/>
            <person name="Nolan M."/>
            <person name="Ohm R."/>
            <person name="Pangilinan J."/>
            <person name="Park H.-J."/>
            <person name="Ramirez L."/>
            <person name="Alfaro M."/>
            <person name="Sun H."/>
            <person name="Tritt A."/>
            <person name="Yoshinaga Y."/>
            <person name="Zwiers L.-H."/>
            <person name="Turgeon B."/>
            <person name="Goodwin S."/>
            <person name="Spatafora J."/>
            <person name="Crous P."/>
            <person name="Grigoriev I."/>
        </authorList>
    </citation>
    <scope>NUCLEOTIDE SEQUENCE</scope>
    <source>
        <strain evidence="2">CBS 379.55</strain>
    </source>
</reference>
<dbReference type="Proteomes" id="UP000800097">
    <property type="component" value="Unassembled WGS sequence"/>
</dbReference>
<evidence type="ECO:0000313" key="3">
    <source>
        <dbReference type="Proteomes" id="UP000800097"/>
    </source>
</evidence>
<accession>A0A6A6JTX5</accession>
<protein>
    <submittedName>
        <fullName evidence="2">Uncharacterized protein</fullName>
    </submittedName>
</protein>
<dbReference type="EMBL" id="ML986485">
    <property type="protein sequence ID" value="KAF2280080.1"/>
    <property type="molecule type" value="Genomic_DNA"/>
</dbReference>
<sequence length="526" mass="59778">MLPLLAPSSVYEYMSTHHEAELNEARQRYLAKRQQLLQDSEIRGPSPSPSGKRLVKRNKKKHTRLLSLPTSRTKTAHPHRHGFLHITRVPWEISNLPSRSKKHHDYPVAVQCHVHIVRETSFAGSLFKRLPREVYDLILQKLEQIYHCQPQERTEREGWSGRPSPYLRDLYSLSLTSRAWNRAATDRMYHHISLAVSLPPSFSCSSSSSSYHHRPPLLTPPLTRLKLLRLTLRSSPHLATLVTTLDLTLLHPIYLVATIEKETITNAIASLIMACPHLERIHGFPLKYTHRFSRYEHALSTRRHLKEKTWILADPDPSDVEEEEEEDFGYSEAEMGLQAQYQHNKDLHDFGADPTTKFYHPSNDPTERFLDLNSRHPHLSHLTIRQHYHYCSSSITNSTTSTSTTTTTTTNAITTPLTFRALIGTLHLLPSLRHLGLIALPACSFTNLTLMSLPHALGLRTLRLEGLPGVNEKGVRRFVSEHPVAVGLERLELVGMMNLKTGSWKREGGGCGQVIGGLIRARLIIS</sequence>
<evidence type="ECO:0000313" key="2">
    <source>
        <dbReference type="EMBL" id="KAF2280080.1"/>
    </source>
</evidence>